<dbReference type="Pfam" id="PF05032">
    <property type="entry name" value="Spo12"/>
    <property type="match status" value="1"/>
</dbReference>
<organism evidence="1 2">
    <name type="scientific">Basidiobolus ranarum</name>
    <dbReference type="NCBI Taxonomy" id="34480"/>
    <lineage>
        <taxon>Eukaryota</taxon>
        <taxon>Fungi</taxon>
        <taxon>Fungi incertae sedis</taxon>
        <taxon>Zoopagomycota</taxon>
        <taxon>Entomophthoromycotina</taxon>
        <taxon>Basidiobolomycetes</taxon>
        <taxon>Basidiobolales</taxon>
        <taxon>Basidiobolaceae</taxon>
        <taxon>Basidiobolus</taxon>
    </lineage>
</organism>
<comment type="caution">
    <text evidence="1">The sequence shown here is derived from an EMBL/GenBank/DDBJ whole genome shotgun (WGS) entry which is preliminary data.</text>
</comment>
<proteinExistence type="predicted"/>
<dbReference type="Proteomes" id="UP001479436">
    <property type="component" value="Unassembled WGS sequence"/>
</dbReference>
<reference evidence="1 2" key="1">
    <citation type="submission" date="2023-04" db="EMBL/GenBank/DDBJ databases">
        <title>Genome of Basidiobolus ranarum AG-B5.</title>
        <authorList>
            <person name="Stajich J.E."/>
            <person name="Carter-House D."/>
            <person name="Gryganskyi A."/>
        </authorList>
    </citation>
    <scope>NUCLEOTIDE SEQUENCE [LARGE SCALE GENOMIC DNA]</scope>
    <source>
        <strain evidence="1 2">AG-B5</strain>
    </source>
</reference>
<dbReference type="InterPro" id="IPR007727">
    <property type="entry name" value="Spo12"/>
</dbReference>
<gene>
    <name evidence="1" type="ORF">K7432_015409</name>
</gene>
<dbReference type="EMBL" id="JASJQH010008957">
    <property type="protein sequence ID" value="KAK9685703.1"/>
    <property type="molecule type" value="Genomic_DNA"/>
</dbReference>
<evidence type="ECO:0000313" key="1">
    <source>
        <dbReference type="EMBL" id="KAK9685703.1"/>
    </source>
</evidence>
<sequence length="70" mass="8099">MPINKPNLTLNSKNWEEKSLAATTTRNTPWSPTDGIFSPCSKKLEFERPNRLVQSKLLTRVLSKEDKPEW</sequence>
<protein>
    <submittedName>
        <fullName evidence="1">Uncharacterized protein</fullName>
    </submittedName>
</protein>
<accession>A0ABR2VNZ5</accession>
<keyword evidence="2" id="KW-1185">Reference proteome</keyword>
<evidence type="ECO:0000313" key="2">
    <source>
        <dbReference type="Proteomes" id="UP001479436"/>
    </source>
</evidence>
<name>A0ABR2VNZ5_9FUNG</name>